<accession>A0ACC2FYY7</accession>
<name>A0ACC2FYY7_DALPE</name>
<gene>
    <name evidence="1" type="ORF">DPEC_G00237100</name>
</gene>
<reference evidence="1" key="1">
    <citation type="submission" date="2021-05" db="EMBL/GenBank/DDBJ databases">
        <authorList>
            <person name="Pan Q."/>
            <person name="Jouanno E."/>
            <person name="Zahm M."/>
            <person name="Klopp C."/>
            <person name="Cabau C."/>
            <person name="Louis A."/>
            <person name="Berthelot C."/>
            <person name="Parey E."/>
            <person name="Roest Crollius H."/>
            <person name="Montfort J."/>
            <person name="Robinson-Rechavi M."/>
            <person name="Bouchez O."/>
            <person name="Lampietro C."/>
            <person name="Lopez Roques C."/>
            <person name="Donnadieu C."/>
            <person name="Postlethwait J."/>
            <person name="Bobe J."/>
            <person name="Dillon D."/>
            <person name="Chandos A."/>
            <person name="von Hippel F."/>
            <person name="Guiguen Y."/>
        </authorList>
    </citation>
    <scope>NUCLEOTIDE SEQUENCE</scope>
    <source>
        <strain evidence="1">YG-Jan2019</strain>
    </source>
</reference>
<keyword evidence="2" id="KW-1185">Reference proteome</keyword>
<evidence type="ECO:0000313" key="2">
    <source>
        <dbReference type="Proteomes" id="UP001157502"/>
    </source>
</evidence>
<evidence type="ECO:0000313" key="1">
    <source>
        <dbReference type="EMBL" id="KAJ7996440.1"/>
    </source>
</evidence>
<dbReference type="Proteomes" id="UP001157502">
    <property type="component" value="Chromosome 20"/>
</dbReference>
<organism evidence="1 2">
    <name type="scientific">Dallia pectoralis</name>
    <name type="common">Alaska blackfish</name>
    <dbReference type="NCBI Taxonomy" id="75939"/>
    <lineage>
        <taxon>Eukaryota</taxon>
        <taxon>Metazoa</taxon>
        <taxon>Chordata</taxon>
        <taxon>Craniata</taxon>
        <taxon>Vertebrata</taxon>
        <taxon>Euteleostomi</taxon>
        <taxon>Actinopterygii</taxon>
        <taxon>Neopterygii</taxon>
        <taxon>Teleostei</taxon>
        <taxon>Protacanthopterygii</taxon>
        <taxon>Esociformes</taxon>
        <taxon>Umbridae</taxon>
        <taxon>Dallia</taxon>
    </lineage>
</organism>
<proteinExistence type="predicted"/>
<protein>
    <submittedName>
        <fullName evidence="1">Uncharacterized protein</fullName>
    </submittedName>
</protein>
<sequence>MRSAGDVWEYSREECYPPKSRWGPTTPHQRGEMEALLEKERDWRSPVGWRHRDFCGSLISAQRETTEISHGHLLKHTDPGMRPRSRPLAKRGLPTIREGYEELVQDMNQANSRHLPPNGQAQSLSTHDYFLSICQLARPTFPQTEPNCDILAMGSLASLRPCMRNPAPPRLPFNFQVGCHTQLDHEMNRNECNGLERKVGVSTGRSFSREVPRVSDPLEYLYGHGEALPSTTLHTHNSQVWRDEGKGSTRQRPQPQLLTDSFPGMCSVHATHQKISCLELSLVDPSDLEKPNPDPALPQTLSSKQQKPDASSSLSWKFQNNLYRVSTDYDGLPPHRVCCNRRGTFISSLLACTLSLQQCFHLVQGPIFL</sequence>
<comment type="caution">
    <text evidence="1">The sequence shown here is derived from an EMBL/GenBank/DDBJ whole genome shotgun (WGS) entry which is preliminary data.</text>
</comment>
<dbReference type="EMBL" id="CM055747">
    <property type="protein sequence ID" value="KAJ7996440.1"/>
    <property type="molecule type" value="Genomic_DNA"/>
</dbReference>